<evidence type="ECO:0000313" key="5">
    <source>
        <dbReference type="EMBL" id="MFC0568305.1"/>
    </source>
</evidence>
<feature type="domain" description="Carbohydrate kinase PfkB" evidence="4">
    <location>
        <begin position="116"/>
        <end position="369"/>
    </location>
</feature>
<keyword evidence="6" id="KW-1185">Reference proteome</keyword>
<evidence type="ECO:0000256" key="3">
    <source>
        <dbReference type="SAM" id="MobiDB-lite"/>
    </source>
</evidence>
<evidence type="ECO:0000313" key="6">
    <source>
        <dbReference type="Proteomes" id="UP001589894"/>
    </source>
</evidence>
<proteinExistence type="predicted"/>
<sequence length="433" mass="44960">MSTAGPGAADRGRAARDQAGPEGGDAARDRPGPHGGDAARDRPGPEGGDAARDQSGRDRGHAEGDKPRWDPLAGLRRDDPTAMDVFMSATVFLDIVFTGLPAVPAAGTEVWATGMGSAPGGIANLAVGAARLGLRTSLAAGFGDDAYGDFCWRTLRQEGVDLSRSQRFPGWHTPVTVSMAVDRDRSMVTHGHDLPVPVDEMVGVPPRSRAVVASLGDVNGGVELPGWARAARDGGALVFADVGWDPSGTWNQVLAEHLAGCHAFMPNAPEAMSYTHTGTPEAALRRIAGWVPLAVVTLGAEGAMAIDASTGEEERVPPLPIMALDPTGAGDVFGAGLVLGTIAGWPLRERLLLAGLCAGLAVQHFGGSLAAPGWGDLVDWWRGTVERGAAGDPLARELAIRYGFLPDLLPSGPVSQVRRAHATLARYSDLDVT</sequence>
<accession>A0ABV6P5M5</accession>
<reference evidence="5 6" key="1">
    <citation type="submission" date="2024-09" db="EMBL/GenBank/DDBJ databases">
        <authorList>
            <person name="Sun Q."/>
            <person name="Mori K."/>
        </authorList>
    </citation>
    <scope>NUCLEOTIDE SEQUENCE [LARGE SCALE GENOMIC DNA]</scope>
    <source>
        <strain evidence="5 6">TBRC 2205</strain>
    </source>
</reference>
<dbReference type="RefSeq" id="WP_377343786.1">
    <property type="nucleotide sequence ID" value="NZ_JBHLUE010000034.1"/>
</dbReference>
<evidence type="ECO:0000259" key="4">
    <source>
        <dbReference type="Pfam" id="PF00294"/>
    </source>
</evidence>
<evidence type="ECO:0000256" key="2">
    <source>
        <dbReference type="ARBA" id="ARBA00022777"/>
    </source>
</evidence>
<keyword evidence="2 5" id="KW-0418">Kinase</keyword>
<dbReference type="SUPFAM" id="SSF53613">
    <property type="entry name" value="Ribokinase-like"/>
    <property type="match status" value="1"/>
</dbReference>
<dbReference type="PANTHER" id="PTHR42774:SF3">
    <property type="entry name" value="KETOHEXOKINASE"/>
    <property type="match status" value="1"/>
</dbReference>
<dbReference type="EMBL" id="JBHLUE010000034">
    <property type="protein sequence ID" value="MFC0568305.1"/>
    <property type="molecule type" value="Genomic_DNA"/>
</dbReference>
<dbReference type="InterPro" id="IPR029056">
    <property type="entry name" value="Ribokinase-like"/>
</dbReference>
<dbReference type="InterPro" id="IPR011611">
    <property type="entry name" value="PfkB_dom"/>
</dbReference>
<dbReference type="PROSITE" id="PS00584">
    <property type="entry name" value="PFKB_KINASES_2"/>
    <property type="match status" value="1"/>
</dbReference>
<name>A0ABV6P5M5_9ACTN</name>
<dbReference type="InterPro" id="IPR052562">
    <property type="entry name" value="Ketohexokinase-related"/>
</dbReference>
<feature type="region of interest" description="Disordered" evidence="3">
    <location>
        <begin position="1"/>
        <end position="75"/>
    </location>
</feature>
<dbReference type="EC" id="2.7.1.-" evidence="5"/>
<comment type="caution">
    <text evidence="5">The sequence shown here is derived from an EMBL/GenBank/DDBJ whole genome shotgun (WGS) entry which is preliminary data.</text>
</comment>
<dbReference type="GO" id="GO:0016301">
    <property type="term" value="F:kinase activity"/>
    <property type="evidence" value="ECO:0007669"/>
    <property type="project" value="UniProtKB-KW"/>
</dbReference>
<keyword evidence="1 5" id="KW-0808">Transferase</keyword>
<organism evidence="5 6">
    <name type="scientific">Plantactinospora siamensis</name>
    <dbReference type="NCBI Taxonomy" id="555372"/>
    <lineage>
        <taxon>Bacteria</taxon>
        <taxon>Bacillati</taxon>
        <taxon>Actinomycetota</taxon>
        <taxon>Actinomycetes</taxon>
        <taxon>Micromonosporales</taxon>
        <taxon>Micromonosporaceae</taxon>
        <taxon>Plantactinospora</taxon>
    </lineage>
</organism>
<dbReference type="Gene3D" id="3.40.1190.20">
    <property type="match status" value="1"/>
</dbReference>
<protein>
    <submittedName>
        <fullName evidence="5">Carbohydrate kinase family protein</fullName>
        <ecNumber evidence="5">2.7.1.-</ecNumber>
    </submittedName>
</protein>
<dbReference type="InterPro" id="IPR002173">
    <property type="entry name" value="Carboh/pur_kinase_PfkB_CS"/>
</dbReference>
<feature type="compositionally biased region" description="Basic and acidic residues" evidence="3">
    <location>
        <begin position="25"/>
        <end position="75"/>
    </location>
</feature>
<dbReference type="Proteomes" id="UP001589894">
    <property type="component" value="Unassembled WGS sequence"/>
</dbReference>
<dbReference type="PANTHER" id="PTHR42774">
    <property type="entry name" value="PHOSPHOTRANSFERASE SYSTEM TRANSPORT PROTEIN"/>
    <property type="match status" value="1"/>
</dbReference>
<evidence type="ECO:0000256" key="1">
    <source>
        <dbReference type="ARBA" id="ARBA00022679"/>
    </source>
</evidence>
<dbReference type="Pfam" id="PF00294">
    <property type="entry name" value="PfkB"/>
    <property type="match status" value="1"/>
</dbReference>
<gene>
    <name evidence="5" type="ORF">ACFFHU_29725</name>
</gene>